<dbReference type="PRINTS" id="PR00507">
    <property type="entry name" value="N12N6MTFRASE"/>
</dbReference>
<dbReference type="InterPro" id="IPR029063">
    <property type="entry name" value="SAM-dependent_MTases_sf"/>
</dbReference>
<evidence type="ECO:0000313" key="10">
    <source>
        <dbReference type="Proteomes" id="UP000267223"/>
    </source>
</evidence>
<keyword evidence="2 9" id="KW-0489">Methyltransferase</keyword>
<keyword evidence="4" id="KW-0949">S-adenosyl-L-methionine</keyword>
<dbReference type="PROSITE" id="PS00092">
    <property type="entry name" value="N6_MTASE"/>
    <property type="match status" value="1"/>
</dbReference>
<feature type="domain" description="Type II methyltransferase M.TaqI-like" evidence="6">
    <location>
        <begin position="409"/>
        <end position="545"/>
    </location>
</feature>
<dbReference type="EMBL" id="RJJR01000014">
    <property type="protein sequence ID" value="RNI34326.1"/>
    <property type="molecule type" value="Genomic_DNA"/>
</dbReference>
<evidence type="ECO:0000256" key="5">
    <source>
        <dbReference type="ARBA" id="ARBA00047942"/>
    </source>
</evidence>
<dbReference type="PANTHER" id="PTHR33841">
    <property type="entry name" value="DNA METHYLTRANSFERASE YEEA-RELATED"/>
    <property type="match status" value="1"/>
</dbReference>
<evidence type="ECO:0000256" key="2">
    <source>
        <dbReference type="ARBA" id="ARBA00022603"/>
    </source>
</evidence>
<dbReference type="GO" id="GO:0009007">
    <property type="term" value="F:site-specific DNA-methyltransferase (adenine-specific) activity"/>
    <property type="evidence" value="ECO:0007669"/>
    <property type="project" value="UniProtKB-EC"/>
</dbReference>
<dbReference type="Gene3D" id="3.40.50.150">
    <property type="entry name" value="Vaccinia Virus protein VP39"/>
    <property type="match status" value="1"/>
</dbReference>
<evidence type="ECO:0000256" key="1">
    <source>
        <dbReference type="ARBA" id="ARBA00011900"/>
    </source>
</evidence>
<evidence type="ECO:0000313" key="9">
    <source>
        <dbReference type="EMBL" id="RNI34326.1"/>
    </source>
</evidence>
<name>A0A3M9N9A6_9BACT</name>
<keyword evidence="3 9" id="KW-0808">Transferase</keyword>
<feature type="domain" description="Type ISP restriction-modification enzyme LLaBIII C-terminal specificity" evidence="7">
    <location>
        <begin position="683"/>
        <end position="1035"/>
    </location>
</feature>
<dbReference type="Pfam" id="PF07669">
    <property type="entry name" value="Eco57I"/>
    <property type="match status" value="1"/>
</dbReference>
<evidence type="ECO:0000256" key="3">
    <source>
        <dbReference type="ARBA" id="ARBA00022679"/>
    </source>
</evidence>
<keyword evidence="10" id="KW-1185">Reference proteome</keyword>
<dbReference type="EC" id="2.1.1.72" evidence="1"/>
<dbReference type="Pfam" id="PF18135">
    <property type="entry name" value="Type_ISP_C"/>
    <property type="match status" value="1"/>
</dbReference>
<proteinExistence type="predicted"/>
<comment type="catalytic activity">
    <reaction evidence="5">
        <text>a 2'-deoxyadenosine in DNA + S-adenosyl-L-methionine = an N(6)-methyl-2'-deoxyadenosine in DNA + S-adenosyl-L-homocysteine + H(+)</text>
        <dbReference type="Rhea" id="RHEA:15197"/>
        <dbReference type="Rhea" id="RHEA-COMP:12418"/>
        <dbReference type="Rhea" id="RHEA-COMP:12419"/>
        <dbReference type="ChEBI" id="CHEBI:15378"/>
        <dbReference type="ChEBI" id="CHEBI:57856"/>
        <dbReference type="ChEBI" id="CHEBI:59789"/>
        <dbReference type="ChEBI" id="CHEBI:90615"/>
        <dbReference type="ChEBI" id="CHEBI:90616"/>
        <dbReference type="EC" id="2.1.1.72"/>
    </reaction>
</comment>
<dbReference type="GO" id="GO:0003676">
    <property type="term" value="F:nucleic acid binding"/>
    <property type="evidence" value="ECO:0007669"/>
    <property type="project" value="InterPro"/>
</dbReference>
<gene>
    <name evidence="9" type="ORF">EFY79_16685</name>
</gene>
<evidence type="ECO:0000259" key="6">
    <source>
        <dbReference type="Pfam" id="PF07669"/>
    </source>
</evidence>
<dbReference type="InterPro" id="IPR002052">
    <property type="entry name" value="DNA_methylase_N6_adenine_CS"/>
</dbReference>
<dbReference type="SUPFAM" id="SSF53335">
    <property type="entry name" value="S-adenosyl-L-methionine-dependent methyltransferases"/>
    <property type="match status" value="1"/>
</dbReference>
<dbReference type="InterPro" id="IPR050953">
    <property type="entry name" value="N4_N6_ade-DNA_methylase"/>
</dbReference>
<dbReference type="OrthoDB" id="9759819at2"/>
<evidence type="ECO:0000259" key="7">
    <source>
        <dbReference type="Pfam" id="PF18135"/>
    </source>
</evidence>
<dbReference type="AlphaFoldDB" id="A0A3M9N9A6"/>
<feature type="domain" description="Type ISP restriction-modification enzyme coupler" evidence="8">
    <location>
        <begin position="155"/>
        <end position="276"/>
    </location>
</feature>
<dbReference type="PANTHER" id="PTHR33841:SF1">
    <property type="entry name" value="DNA METHYLTRANSFERASE A"/>
    <property type="match status" value="1"/>
</dbReference>
<dbReference type="InterPro" id="IPR011639">
    <property type="entry name" value="MethylTrfase_TaqI-like_dom"/>
</dbReference>
<dbReference type="Pfam" id="PF22240">
    <property type="entry name" value="ISP_coupler"/>
    <property type="match status" value="1"/>
</dbReference>
<organism evidence="9 10">
    <name type="scientific">Hanamia caeni</name>
    <dbReference type="NCBI Taxonomy" id="2294116"/>
    <lineage>
        <taxon>Bacteria</taxon>
        <taxon>Pseudomonadati</taxon>
        <taxon>Bacteroidota</taxon>
        <taxon>Chitinophagia</taxon>
        <taxon>Chitinophagales</taxon>
        <taxon>Chitinophagaceae</taxon>
        <taxon>Hanamia</taxon>
    </lineage>
</organism>
<dbReference type="InterPro" id="IPR041635">
    <property type="entry name" value="Type_ISP_LLaBIII_C"/>
</dbReference>
<protein>
    <recommendedName>
        <fullName evidence="1">site-specific DNA-methyltransferase (adenine-specific)</fullName>
        <ecNumber evidence="1">2.1.1.72</ecNumber>
    </recommendedName>
</protein>
<evidence type="ECO:0000256" key="4">
    <source>
        <dbReference type="ARBA" id="ARBA00022691"/>
    </source>
</evidence>
<comment type="caution">
    <text evidence="9">The sequence shown here is derived from an EMBL/GenBank/DDBJ whole genome shotgun (WGS) entry which is preliminary data.</text>
</comment>
<dbReference type="InterPro" id="IPR053980">
    <property type="entry name" value="ISP_coupler"/>
</dbReference>
<dbReference type="GO" id="GO:0032259">
    <property type="term" value="P:methylation"/>
    <property type="evidence" value="ECO:0007669"/>
    <property type="project" value="UniProtKB-KW"/>
</dbReference>
<reference evidence="9 10" key="1">
    <citation type="submission" date="2018-11" db="EMBL/GenBank/DDBJ databases">
        <title>Draft genome sequence of Ferruginibacter sp. BO-59.</title>
        <authorList>
            <person name="Im W.T."/>
        </authorList>
    </citation>
    <scope>NUCLEOTIDE SEQUENCE [LARGE SCALE GENOMIC DNA]</scope>
    <source>
        <strain evidence="9 10">BO-59</strain>
    </source>
</reference>
<dbReference type="GO" id="GO:0006304">
    <property type="term" value="P:DNA modification"/>
    <property type="evidence" value="ECO:0007669"/>
    <property type="project" value="InterPro"/>
</dbReference>
<accession>A0A3M9N9A6</accession>
<dbReference type="Proteomes" id="UP000267223">
    <property type="component" value="Unassembled WGS sequence"/>
</dbReference>
<sequence length="1056" mass="123914">MSIYANQQYHKELEKIIHFGGSKKETAIRNSFYNLLNEYARSKDLMLIPEISTKNKSGKIITPDGTIKDSIRNDWGYWESKDESDDIDEEIRKKFEKGYPSDNILFEDSQTAVLYQHGDEVMRRNMRDEEQLHEILTKFLSYERPEVSDFREAIEKFKEDIPKVTVAIREIIEAQELTNPDLQKAQESFLEMAKASINPEINKEDVKEMMIQHILSADIFNTIFDEPHFHEENNIARELNKVINTFFTGAIRRQTLGQIKHYYDTINARAASIADHHEKQKFLKVVYENFYKGYNPKAADRLGIVYTPNEIVQFMIHSTDYLLHRHFGKTMADKNVEILDPATGTGTFITDIIDYLPKAKLKYKYKNELHANEVAILPYYIANLNIEYTYKQKMDAYEEFENLCFVDTLDNTGFHWVGKQGDLFGVSAENAERIRRQNEKKISVIIGNPPYNAKQENYNYQNANRAYKQIDDRIKQTFIKQGTAQNQIVVYDMYTRFYRWAIDRLDENGIIAFITNRSFIDGRAFDGFRKLVASEFNHIYIIDLGGDVRMNPKLSGTKNNVFGIQTGVAIMFLVRKNNKFIAETKKEFRELKREFVLEEPVVEYKNKLFYSTENTRIYYVRRPEMATAKEKLEWLSEAEMELLDFDLISPDKHNNWINQNENDWDELIPIIDKEVKAKKSENAIFKLFSRGVETGRDEWVYDLSESNLSDKTKYLVNHYNNSIETGEVDLSIKWTSSLKDSFGAKRKALLEDDLFIDVIYRPFFKLKYYADKIFGHRLTQNHYEILGDKLKEENILINFLTSGANKDFHLLGTKQLVDLHFTGDTQSIPLYQFVKGNRIDNVTDWALQLFQEHYQLNESASPVCYANSPEVREEFKIETAPPKPITKEAIFHYVYAVLHNPAYRKKYELNLKREFPRIPLYENFWRWAKWGGQLMNLHINYETVEPYPLQQKEIATKEHPKAKLKAIKEDGIIVLDDNTELHGIPSTAWEYKLGNRSALEWILDQYKEKKPKDPTIAEKFNTYKFADYKEQVIDLLKRVCTVSVETMKVVGEMEKS</sequence>
<dbReference type="RefSeq" id="WP_123121867.1">
    <property type="nucleotide sequence ID" value="NZ_RJJR01000014.1"/>
</dbReference>
<evidence type="ECO:0000259" key="8">
    <source>
        <dbReference type="Pfam" id="PF22240"/>
    </source>
</evidence>